<evidence type="ECO:0000256" key="5">
    <source>
        <dbReference type="ARBA" id="ARBA00022771"/>
    </source>
</evidence>
<dbReference type="GO" id="GO:0061630">
    <property type="term" value="F:ubiquitin protein ligase activity"/>
    <property type="evidence" value="ECO:0007669"/>
    <property type="project" value="UniProtKB-EC"/>
</dbReference>
<evidence type="ECO:0000256" key="10">
    <source>
        <dbReference type="SAM" id="SignalP"/>
    </source>
</evidence>
<evidence type="ECO:0000256" key="7">
    <source>
        <dbReference type="ARBA" id="ARBA00022833"/>
    </source>
</evidence>
<evidence type="ECO:0000256" key="2">
    <source>
        <dbReference type="ARBA" id="ARBA00012483"/>
    </source>
</evidence>
<keyword evidence="6" id="KW-0833">Ubl conjugation pathway</keyword>
<dbReference type="CDD" id="cd16454">
    <property type="entry name" value="RING-H2_PA-TM-RING"/>
    <property type="match status" value="1"/>
</dbReference>
<dbReference type="EC" id="2.3.2.27" evidence="2"/>
<feature type="compositionally biased region" description="Acidic residues" evidence="9">
    <location>
        <begin position="423"/>
        <end position="433"/>
    </location>
</feature>
<feature type="domain" description="RING-type" evidence="11">
    <location>
        <begin position="573"/>
        <end position="614"/>
    </location>
</feature>
<dbReference type="AlphaFoldDB" id="A0A9N8EFH7"/>
<evidence type="ECO:0000313" key="13">
    <source>
        <dbReference type="Proteomes" id="UP001153069"/>
    </source>
</evidence>
<gene>
    <name evidence="12" type="ORF">SEMRO_1003_G230010.1</name>
</gene>
<organism evidence="12 13">
    <name type="scientific">Seminavis robusta</name>
    <dbReference type="NCBI Taxonomy" id="568900"/>
    <lineage>
        <taxon>Eukaryota</taxon>
        <taxon>Sar</taxon>
        <taxon>Stramenopiles</taxon>
        <taxon>Ochrophyta</taxon>
        <taxon>Bacillariophyta</taxon>
        <taxon>Bacillariophyceae</taxon>
        <taxon>Bacillariophycidae</taxon>
        <taxon>Naviculales</taxon>
        <taxon>Naviculaceae</taxon>
        <taxon>Seminavis</taxon>
    </lineage>
</organism>
<keyword evidence="13" id="KW-1185">Reference proteome</keyword>
<reference evidence="12" key="1">
    <citation type="submission" date="2020-06" db="EMBL/GenBank/DDBJ databases">
        <authorList>
            <consortium name="Plant Systems Biology data submission"/>
        </authorList>
    </citation>
    <scope>NUCLEOTIDE SEQUENCE</scope>
    <source>
        <strain evidence="12">D6</strain>
    </source>
</reference>
<feature type="compositionally biased region" description="Basic residues" evidence="9">
    <location>
        <begin position="322"/>
        <end position="337"/>
    </location>
</feature>
<dbReference type="Gene3D" id="3.30.40.10">
    <property type="entry name" value="Zinc/RING finger domain, C3HC4 (zinc finger)"/>
    <property type="match status" value="1"/>
</dbReference>
<dbReference type="OrthoDB" id="48923at2759"/>
<feature type="chain" id="PRO_5040115926" description="RING-type E3 ubiquitin transferase" evidence="10">
    <location>
        <begin position="18"/>
        <end position="737"/>
    </location>
</feature>
<feature type="compositionally biased region" description="Polar residues" evidence="9">
    <location>
        <begin position="475"/>
        <end position="492"/>
    </location>
</feature>
<feature type="signal peptide" evidence="10">
    <location>
        <begin position="1"/>
        <end position="17"/>
    </location>
</feature>
<keyword evidence="4" id="KW-0479">Metal-binding</keyword>
<feature type="compositionally biased region" description="Acidic residues" evidence="9">
    <location>
        <begin position="533"/>
        <end position="545"/>
    </location>
</feature>
<comment type="caution">
    <text evidence="12">The sequence shown here is derived from an EMBL/GenBank/DDBJ whole genome shotgun (WGS) entry which is preliminary data.</text>
</comment>
<keyword evidence="10" id="KW-0732">Signal</keyword>
<evidence type="ECO:0000256" key="3">
    <source>
        <dbReference type="ARBA" id="ARBA00022679"/>
    </source>
</evidence>
<dbReference type="Proteomes" id="UP001153069">
    <property type="component" value="Unassembled WGS sequence"/>
</dbReference>
<feature type="region of interest" description="Disordered" evidence="9">
    <location>
        <begin position="622"/>
        <end position="737"/>
    </location>
</feature>
<dbReference type="InterPro" id="IPR001841">
    <property type="entry name" value="Znf_RING"/>
</dbReference>
<dbReference type="SUPFAM" id="SSF57850">
    <property type="entry name" value="RING/U-box"/>
    <property type="match status" value="1"/>
</dbReference>
<dbReference type="PANTHER" id="PTHR22937">
    <property type="entry name" value="E3 UBIQUITIN-PROTEIN LIGASE RNF165"/>
    <property type="match status" value="1"/>
</dbReference>
<feature type="region of interest" description="Disordered" evidence="9">
    <location>
        <begin position="398"/>
        <end position="549"/>
    </location>
</feature>
<feature type="compositionally biased region" description="Acidic residues" evidence="9">
    <location>
        <begin position="351"/>
        <end position="360"/>
    </location>
</feature>
<keyword evidence="3" id="KW-0808">Transferase</keyword>
<keyword evidence="5 8" id="KW-0863">Zinc-finger</keyword>
<feature type="compositionally biased region" description="Acidic residues" evidence="9">
    <location>
        <begin position="442"/>
        <end position="458"/>
    </location>
</feature>
<evidence type="ECO:0000256" key="4">
    <source>
        <dbReference type="ARBA" id="ARBA00022723"/>
    </source>
</evidence>
<dbReference type="GO" id="GO:0008270">
    <property type="term" value="F:zinc ion binding"/>
    <property type="evidence" value="ECO:0007669"/>
    <property type="project" value="UniProtKB-KW"/>
</dbReference>
<accession>A0A9N8EFH7</accession>
<sequence length="737" mass="81771">MLLPLLAVLWMLSGVTAQTTSATPSMNYRWFCDLTLNPVVTLEWDSSTNGYVVQKPRHGEYYGYNGQIGSSGQGDEDGGTTTTGTQDPWTRRLMKSLLQSVIGSSEEDDDDDGTTTTPLAVGIPLAAPNLRSPALLPQWDHNMPALAVNNNNNNTSDSRKLRLIQDRQQSPVVVENNMYPFDDFNTLSPNSALTVQARSCDCWNSMVWGGAFYCPTPRTHCAIPSSPIGVPGCVDIQKQRRIVRSIWPVLVVWYASVLFCLSFTITGRHAMSCCIATVYPAWNRRTAERLLQDDPNQANQMLLRHYRIMRARYERRLMRRLRRRAQRDRRRARRRRRQQDENGGDNNNSDDSSESELEEELPFPNLWDLAIIPRPISTSAQDPQPATLVLKTRIYKQKSKDDEEENDNHRAPPPSSQPKVEQFVDEAIDESSAEEVASGKTEEEEEDSDLQGEESDGNNDEKETPEMANDDAAHDSTSTNLGTDAQGDTSDGTTKKAEEQVEDEIVVQPEPEKSSSDEGPEEASNNQGSSDDVFVEEEEPADPVEENNTASAPVVCAPCADHDVSEWDDDNTCTICYASLEDGDRVGALPCGHEFHVDPCLKHWLTRRNVCPLCLTENIATPRYADGSPAPLAATNTDDSNTNDGMGENMPPIILSFNPPDSSSSDQDRSSSQDDDDSSGILDDPNRIPAFGGPRTDQPVRHRTRAMAGFTSLFRRRRTENDDANNSSPPNGSEQAP</sequence>
<dbReference type="Pfam" id="PF13639">
    <property type="entry name" value="zf-RING_2"/>
    <property type="match status" value="1"/>
</dbReference>
<dbReference type="SMART" id="SM00184">
    <property type="entry name" value="RING"/>
    <property type="match status" value="1"/>
</dbReference>
<evidence type="ECO:0000256" key="8">
    <source>
        <dbReference type="PROSITE-ProRule" id="PRU00175"/>
    </source>
</evidence>
<evidence type="ECO:0000256" key="1">
    <source>
        <dbReference type="ARBA" id="ARBA00000900"/>
    </source>
</evidence>
<feature type="region of interest" description="Disordered" evidence="9">
    <location>
        <begin position="63"/>
        <end position="89"/>
    </location>
</feature>
<protein>
    <recommendedName>
        <fullName evidence="2">RING-type E3 ubiquitin transferase</fullName>
        <ecNumber evidence="2">2.3.2.27</ecNumber>
    </recommendedName>
</protein>
<feature type="compositionally biased region" description="Polar residues" evidence="9">
    <location>
        <begin position="724"/>
        <end position="737"/>
    </location>
</feature>
<comment type="catalytic activity">
    <reaction evidence="1">
        <text>S-ubiquitinyl-[E2 ubiquitin-conjugating enzyme]-L-cysteine + [acceptor protein]-L-lysine = [E2 ubiquitin-conjugating enzyme]-L-cysteine + N(6)-ubiquitinyl-[acceptor protein]-L-lysine.</text>
        <dbReference type="EC" id="2.3.2.27"/>
    </reaction>
</comment>
<evidence type="ECO:0000256" key="6">
    <source>
        <dbReference type="ARBA" id="ARBA00022786"/>
    </source>
</evidence>
<dbReference type="InterPro" id="IPR013083">
    <property type="entry name" value="Znf_RING/FYVE/PHD"/>
</dbReference>
<evidence type="ECO:0000259" key="11">
    <source>
        <dbReference type="PROSITE" id="PS50089"/>
    </source>
</evidence>
<dbReference type="PROSITE" id="PS50089">
    <property type="entry name" value="ZF_RING_2"/>
    <property type="match status" value="1"/>
</dbReference>
<evidence type="ECO:0000256" key="9">
    <source>
        <dbReference type="SAM" id="MobiDB-lite"/>
    </source>
</evidence>
<dbReference type="InterPro" id="IPR045191">
    <property type="entry name" value="MBR1/2-like"/>
</dbReference>
<dbReference type="EMBL" id="CAICTM010001001">
    <property type="protein sequence ID" value="CAB9519264.1"/>
    <property type="molecule type" value="Genomic_DNA"/>
</dbReference>
<evidence type="ECO:0000313" key="12">
    <source>
        <dbReference type="EMBL" id="CAB9519264.1"/>
    </source>
</evidence>
<keyword evidence="7" id="KW-0862">Zinc</keyword>
<name>A0A9N8EFH7_9STRA</name>
<proteinExistence type="predicted"/>
<feature type="compositionally biased region" description="Polar residues" evidence="9">
    <location>
        <begin position="634"/>
        <end position="644"/>
    </location>
</feature>
<dbReference type="PANTHER" id="PTHR22937:SF65">
    <property type="entry name" value="E3 UBIQUITIN-PROTEIN LIGASE ARK2C"/>
    <property type="match status" value="1"/>
</dbReference>
<feature type="region of interest" description="Disordered" evidence="9">
    <location>
        <begin position="322"/>
        <end position="360"/>
    </location>
</feature>